<dbReference type="RefSeq" id="WP_099461610.1">
    <property type="nucleotide sequence ID" value="NZ_CP041617.1"/>
</dbReference>
<keyword evidence="2 3" id="KW-0378">Hydrolase</keyword>
<keyword evidence="2" id="KW-0408">Iron</keyword>
<reference evidence="4" key="2">
    <citation type="submission" date="2015-06" db="EMBL/GenBank/DDBJ databases">
        <authorList>
            <person name="Hoefler B.C."/>
            <person name="Straight P.D."/>
        </authorList>
    </citation>
    <scope>NUCLEOTIDE SEQUENCE [LARGE SCALE GENOMIC DNA]</scope>
    <source>
        <strain evidence="4">73/13</strain>
    </source>
</reference>
<evidence type="ECO:0000256" key="2">
    <source>
        <dbReference type="HAMAP-Rule" id="MF_00163"/>
    </source>
</evidence>
<reference evidence="3 6" key="4">
    <citation type="journal article" date="2021" name="Syst. Appl. Microbiol.">
        <title>nCampylobacter vulpis sp. nov. isolated from wild red foxes.</title>
        <authorList>
            <person name="Parisi A."/>
            <person name="Chiara M."/>
            <person name="Caffara M."/>
            <person name="Mion D."/>
            <person name="Miller W.G."/>
            <person name="Caruso M."/>
            <person name="Manzari C."/>
            <person name="Florio D."/>
            <person name="Capozzi L."/>
            <person name="D'Erchia A.M."/>
            <person name="Manzulli V."/>
            <person name="Zanoni R.G."/>
        </authorList>
    </citation>
    <scope>NUCLEOTIDE SEQUENCE [LARGE SCALE GENOMIC DNA]</scope>
    <source>
        <strain evidence="3 6">52/13</strain>
    </source>
</reference>
<comment type="caution">
    <text evidence="4">The sequence shown here is derived from an EMBL/GenBank/DDBJ whole genome shotgun (WGS) entry which is preliminary data.</text>
</comment>
<dbReference type="NCBIfam" id="NF001159">
    <property type="entry name" value="PRK00150.1-3"/>
    <property type="match status" value="1"/>
</dbReference>
<comment type="function">
    <text evidence="2">Removes the formyl group from the N-terminal Met of newly synthesized proteins. Requires at least a dipeptide for an efficient rate of reaction. N-terminal L-methionine is a prerequisite for activity but the enzyme has broad specificity at other positions.</text>
</comment>
<keyword evidence="2" id="KW-0648">Protein biosynthesis</keyword>
<name>A0A2G4R1S3_9BACT</name>
<sequence length="177" mass="20823">MVRKIITYPNKRLFLQSLPVEKFDEELHILLDDMYETMIASSGVGLAAIQVDVPLRIFIVNIIDENEEQKKEDLLEIINPVITPLNDELIVCTEGCLSVPDFFEEVQRYRKILVKYQDRFGKEKELEAEDFLAVAIQHENDHLDGHLFIEKLSFSKREKFNKEFKKQRKLKKANEKI</sequence>
<comment type="cofactor">
    <cofactor evidence="2">
        <name>Fe(2+)</name>
        <dbReference type="ChEBI" id="CHEBI:29033"/>
    </cofactor>
    <text evidence="2">Binds 1 Fe(2+) ion.</text>
</comment>
<organism evidence="4 5">
    <name type="scientific">Campylobacter vulpis</name>
    <dbReference type="NCBI Taxonomy" id="1655500"/>
    <lineage>
        <taxon>Bacteria</taxon>
        <taxon>Pseudomonadati</taxon>
        <taxon>Campylobacterota</taxon>
        <taxon>Epsilonproteobacteria</taxon>
        <taxon>Campylobacterales</taxon>
        <taxon>Campylobacteraceae</taxon>
        <taxon>Campylobacter</taxon>
    </lineage>
</organism>
<dbReference type="Pfam" id="PF01327">
    <property type="entry name" value="Pep_deformylase"/>
    <property type="match status" value="1"/>
</dbReference>
<dbReference type="EMBL" id="LDWY01000060">
    <property type="protein sequence ID" value="PHY90513.1"/>
    <property type="molecule type" value="Genomic_DNA"/>
</dbReference>
<dbReference type="GO" id="GO:0006412">
    <property type="term" value="P:translation"/>
    <property type="evidence" value="ECO:0007669"/>
    <property type="project" value="UniProtKB-UniRule"/>
</dbReference>
<dbReference type="SUPFAM" id="SSF56420">
    <property type="entry name" value="Peptide deformylase"/>
    <property type="match status" value="1"/>
</dbReference>
<dbReference type="AlphaFoldDB" id="A0A2G4R1S3"/>
<dbReference type="PRINTS" id="PR01576">
    <property type="entry name" value="PDEFORMYLASE"/>
</dbReference>
<gene>
    <name evidence="2" type="primary">def</name>
    <name evidence="4" type="ORF">AA994_04940</name>
    <name evidence="3" type="ORF">CVU5213_06100</name>
</gene>
<dbReference type="EC" id="3.5.1.88" evidence="2"/>
<dbReference type="CDD" id="cd00487">
    <property type="entry name" value="Pep_deformylase"/>
    <property type="match status" value="1"/>
</dbReference>
<feature type="binding site" evidence="2">
    <location>
        <position position="96"/>
    </location>
    <ligand>
        <name>Fe cation</name>
        <dbReference type="ChEBI" id="CHEBI:24875"/>
    </ligand>
</feature>
<feature type="active site" evidence="2">
    <location>
        <position position="139"/>
    </location>
</feature>
<dbReference type="GO" id="GO:0046872">
    <property type="term" value="F:metal ion binding"/>
    <property type="evidence" value="ECO:0007669"/>
    <property type="project" value="UniProtKB-KW"/>
</dbReference>
<dbReference type="EMBL" id="VJYU01000018">
    <property type="protein sequence ID" value="MBS4241292.1"/>
    <property type="molecule type" value="Genomic_DNA"/>
</dbReference>
<dbReference type="GeneID" id="77267236"/>
<dbReference type="HAMAP" id="MF_00163">
    <property type="entry name" value="Pep_deformylase"/>
    <property type="match status" value="1"/>
</dbReference>
<evidence type="ECO:0000313" key="6">
    <source>
        <dbReference type="Proteomes" id="UP000811399"/>
    </source>
</evidence>
<dbReference type="OrthoDB" id="9804313at2"/>
<evidence type="ECO:0000313" key="4">
    <source>
        <dbReference type="EMBL" id="PHY90513.1"/>
    </source>
</evidence>
<comment type="catalytic activity">
    <reaction evidence="2">
        <text>N-terminal N-formyl-L-methionyl-[peptide] + H2O = N-terminal L-methionyl-[peptide] + formate</text>
        <dbReference type="Rhea" id="RHEA:24420"/>
        <dbReference type="Rhea" id="RHEA-COMP:10639"/>
        <dbReference type="Rhea" id="RHEA-COMP:10640"/>
        <dbReference type="ChEBI" id="CHEBI:15377"/>
        <dbReference type="ChEBI" id="CHEBI:15740"/>
        <dbReference type="ChEBI" id="CHEBI:49298"/>
        <dbReference type="ChEBI" id="CHEBI:64731"/>
        <dbReference type="EC" id="3.5.1.88"/>
    </reaction>
</comment>
<dbReference type="Gene3D" id="3.90.45.10">
    <property type="entry name" value="Peptide deformylase"/>
    <property type="match status" value="1"/>
</dbReference>
<evidence type="ECO:0000313" key="5">
    <source>
        <dbReference type="Proteomes" id="UP000237472"/>
    </source>
</evidence>
<accession>A0A2G4R1S3</accession>
<dbReference type="InterPro" id="IPR036821">
    <property type="entry name" value="Peptide_deformylase_sf"/>
</dbReference>
<comment type="similarity">
    <text evidence="1 2">Belongs to the polypeptide deformylase family.</text>
</comment>
<dbReference type="PIRSF" id="PIRSF004749">
    <property type="entry name" value="Pep_def"/>
    <property type="match status" value="1"/>
</dbReference>
<reference evidence="3" key="3">
    <citation type="submission" date="2019-07" db="EMBL/GenBank/DDBJ databases">
        <authorList>
            <person name="Miller W.G."/>
        </authorList>
    </citation>
    <scope>NUCLEOTIDE SEQUENCE</scope>
    <source>
        <strain evidence="3">52/13</strain>
    </source>
</reference>
<dbReference type="PANTHER" id="PTHR10458:SF22">
    <property type="entry name" value="PEPTIDE DEFORMYLASE"/>
    <property type="match status" value="1"/>
</dbReference>
<feature type="binding site" evidence="2">
    <location>
        <position position="138"/>
    </location>
    <ligand>
        <name>Fe cation</name>
        <dbReference type="ChEBI" id="CHEBI:24875"/>
    </ligand>
</feature>
<dbReference type="GO" id="GO:0042586">
    <property type="term" value="F:peptide deformylase activity"/>
    <property type="evidence" value="ECO:0007669"/>
    <property type="project" value="UniProtKB-UniRule"/>
</dbReference>
<dbReference type="Proteomes" id="UP000811399">
    <property type="component" value="Unassembled WGS sequence"/>
</dbReference>
<evidence type="ECO:0000313" key="3">
    <source>
        <dbReference type="EMBL" id="MBS4241292.1"/>
    </source>
</evidence>
<proteinExistence type="inferred from homology"/>
<evidence type="ECO:0000256" key="1">
    <source>
        <dbReference type="ARBA" id="ARBA00010759"/>
    </source>
</evidence>
<feature type="binding site" evidence="2">
    <location>
        <position position="142"/>
    </location>
    <ligand>
        <name>Fe cation</name>
        <dbReference type="ChEBI" id="CHEBI:24875"/>
    </ligand>
</feature>
<keyword evidence="2" id="KW-0479">Metal-binding</keyword>
<protein>
    <recommendedName>
        <fullName evidence="2">Peptide deformylase</fullName>
        <shortName evidence="2">PDF</shortName>
        <ecNumber evidence="2">3.5.1.88</ecNumber>
    </recommendedName>
    <alternativeName>
        <fullName evidence="2">Polypeptide deformylase</fullName>
    </alternativeName>
</protein>
<dbReference type="PANTHER" id="PTHR10458">
    <property type="entry name" value="PEPTIDE DEFORMYLASE"/>
    <property type="match status" value="1"/>
</dbReference>
<dbReference type="NCBIfam" id="TIGR00079">
    <property type="entry name" value="pept_deformyl"/>
    <property type="match status" value="1"/>
</dbReference>
<dbReference type="Proteomes" id="UP000237472">
    <property type="component" value="Unassembled WGS sequence"/>
</dbReference>
<dbReference type="InterPro" id="IPR023635">
    <property type="entry name" value="Peptide_deformylase"/>
</dbReference>
<reference evidence="5" key="1">
    <citation type="submission" date="2015-06" db="EMBL/GenBank/DDBJ databases">
        <authorList>
            <person name="Parisi A."/>
            <person name="Chiara M."/>
            <person name="Florio D."/>
            <person name="Miccolupo A."/>
            <person name="Manzari C."/>
            <person name="Mion D."/>
            <person name="Caruso M."/>
            <person name="D'erchia A.M."/>
            <person name="Zanoni R."/>
        </authorList>
    </citation>
    <scope>NUCLEOTIDE SEQUENCE [LARGE SCALE GENOMIC DNA]</scope>
    <source>
        <strain evidence="5">73/13</strain>
    </source>
</reference>
<keyword evidence="6" id="KW-1185">Reference proteome</keyword>